<gene>
    <name evidence="2" type="ORF">AVDCRST_MAG23-1995</name>
</gene>
<organism evidence="2">
    <name type="scientific">uncultured Sphingosinicella sp</name>
    <dbReference type="NCBI Taxonomy" id="478748"/>
    <lineage>
        <taxon>Bacteria</taxon>
        <taxon>Pseudomonadati</taxon>
        <taxon>Pseudomonadota</taxon>
        <taxon>Alphaproteobacteria</taxon>
        <taxon>Sphingomonadales</taxon>
        <taxon>Sphingosinicellaceae</taxon>
        <taxon>Sphingosinicella</taxon>
        <taxon>environmental samples</taxon>
    </lineage>
</organism>
<evidence type="ECO:0000256" key="1">
    <source>
        <dbReference type="SAM" id="MobiDB-lite"/>
    </source>
</evidence>
<feature type="compositionally biased region" description="Basic residues" evidence="1">
    <location>
        <begin position="61"/>
        <end position="80"/>
    </location>
</feature>
<accession>A0A6J4U4D3</accession>
<dbReference type="AlphaFoldDB" id="A0A6J4U4D3"/>
<evidence type="ECO:0000313" key="2">
    <source>
        <dbReference type="EMBL" id="CAA9540402.1"/>
    </source>
</evidence>
<protein>
    <submittedName>
        <fullName evidence="2">Uncharacterized protein</fullName>
    </submittedName>
</protein>
<sequence>EYLEIRTARAARAGAGRAHRPPARSSQGQDRGGGLLYPRGLAAVGLQDGRLPAPQAPTAHRQPRRSALPHHPPRPRRRAGAARPAL</sequence>
<dbReference type="EMBL" id="CADCWD010000069">
    <property type="protein sequence ID" value="CAA9540402.1"/>
    <property type="molecule type" value="Genomic_DNA"/>
</dbReference>
<reference evidence="2" key="1">
    <citation type="submission" date="2020-02" db="EMBL/GenBank/DDBJ databases">
        <authorList>
            <person name="Meier V. D."/>
        </authorList>
    </citation>
    <scope>NUCLEOTIDE SEQUENCE</scope>
    <source>
        <strain evidence="2">AVDCRST_MAG23</strain>
    </source>
</reference>
<name>A0A6J4U4D3_9SPHN</name>
<proteinExistence type="predicted"/>
<feature type="non-terminal residue" evidence="2">
    <location>
        <position position="1"/>
    </location>
</feature>
<feature type="region of interest" description="Disordered" evidence="1">
    <location>
        <begin position="1"/>
        <end position="86"/>
    </location>
</feature>
<feature type="non-terminal residue" evidence="2">
    <location>
        <position position="86"/>
    </location>
</feature>